<proteinExistence type="predicted"/>
<name>A0A1F4ZRT6_9BACT</name>
<evidence type="ECO:0000256" key="1">
    <source>
        <dbReference type="SAM" id="MobiDB-lite"/>
    </source>
</evidence>
<keyword evidence="2" id="KW-1133">Transmembrane helix</keyword>
<comment type="caution">
    <text evidence="3">The sequence shown here is derived from an EMBL/GenBank/DDBJ whole genome shotgun (WGS) entry which is preliminary data.</text>
</comment>
<evidence type="ECO:0000256" key="2">
    <source>
        <dbReference type="SAM" id="Phobius"/>
    </source>
</evidence>
<dbReference type="EMBL" id="MEXR01000038">
    <property type="protein sequence ID" value="OGD09153.1"/>
    <property type="molecule type" value="Genomic_DNA"/>
</dbReference>
<sequence>MESSLPLPNPPSKIIPIKYAAQLLSVTIPTLLEWNEFNILKPTITQTGEVGYREEQISQFLAIKQRSQGVQESPINTPPSTPASASINQTETFSPILTVSQPPMASLFLAFFLSFVTTVFSLMFILNFLPNSATDKKATLASPISKSSISESTTPFSPIHLQPQANPNRPMSDENVSGPENGLAALTEFPDNPSGNVAGAQTTNTISHLDFDSNSNSIGIGAYAETVNFASAKDTSDSVFDHDGNIKGNAPNTGMLAAAIFTNPIGQSSSLANQTFGLNLLLVVLALGLLTTPFILKKQPAYLTPPVMPGLLVSNPHSLEQKVLEVNQKTDGTVILHFQGQEYKVCKPELDSESDQFIERLMKLVTPGVKEIDYDALKDEEIKLSTPLSKIVTRLGFVGIKRDLFFPRTSKNRVLFRPYITSTDLASMNLSPSQISREFLSSN</sequence>
<feature type="region of interest" description="Disordered" evidence="1">
    <location>
        <begin position="151"/>
        <end position="178"/>
    </location>
</feature>
<dbReference type="Proteomes" id="UP000176424">
    <property type="component" value="Unassembled WGS sequence"/>
</dbReference>
<protein>
    <submittedName>
        <fullName evidence="3">Uncharacterized protein</fullName>
    </submittedName>
</protein>
<keyword evidence="2" id="KW-0812">Transmembrane</keyword>
<dbReference type="AlphaFoldDB" id="A0A1F4ZRT6"/>
<keyword evidence="2" id="KW-0472">Membrane</keyword>
<evidence type="ECO:0000313" key="3">
    <source>
        <dbReference type="EMBL" id="OGD09153.1"/>
    </source>
</evidence>
<evidence type="ECO:0000313" key="4">
    <source>
        <dbReference type="Proteomes" id="UP000176424"/>
    </source>
</evidence>
<feature type="transmembrane region" description="Helical" evidence="2">
    <location>
        <begin position="107"/>
        <end position="129"/>
    </location>
</feature>
<accession>A0A1F4ZRT6</accession>
<organism evidence="3 4">
    <name type="scientific">Candidatus Amesbacteria bacterium RIFOXYB1_FULL_44_23</name>
    <dbReference type="NCBI Taxonomy" id="1797263"/>
    <lineage>
        <taxon>Bacteria</taxon>
        <taxon>Candidatus Amesiibacteriota</taxon>
    </lineage>
</organism>
<gene>
    <name evidence="3" type="ORF">A2397_01655</name>
</gene>
<reference evidence="3 4" key="1">
    <citation type="journal article" date="2016" name="Nat. Commun.">
        <title>Thousands of microbial genomes shed light on interconnected biogeochemical processes in an aquifer system.</title>
        <authorList>
            <person name="Anantharaman K."/>
            <person name="Brown C.T."/>
            <person name="Hug L.A."/>
            <person name="Sharon I."/>
            <person name="Castelle C.J."/>
            <person name="Probst A.J."/>
            <person name="Thomas B.C."/>
            <person name="Singh A."/>
            <person name="Wilkins M.J."/>
            <person name="Karaoz U."/>
            <person name="Brodie E.L."/>
            <person name="Williams K.H."/>
            <person name="Hubbard S.S."/>
            <person name="Banfield J.F."/>
        </authorList>
    </citation>
    <scope>NUCLEOTIDE SEQUENCE [LARGE SCALE GENOMIC DNA]</scope>
</reference>
<feature type="transmembrane region" description="Helical" evidence="2">
    <location>
        <begin position="276"/>
        <end position="296"/>
    </location>
</feature>